<proteinExistence type="predicted"/>
<dbReference type="RefSeq" id="WP_081120911.1">
    <property type="nucleotide sequence ID" value="NZ_LANR01000001.1"/>
</dbReference>
<comment type="caution">
    <text evidence="1">The sequence shown here is derived from an EMBL/GenBank/DDBJ whole genome shotgun (WGS) entry which is preliminary data.</text>
</comment>
<evidence type="ECO:0000313" key="1">
    <source>
        <dbReference type="EMBL" id="KJV62155.1"/>
    </source>
</evidence>
<sequence length="91" mass="10238">MLGMNDYLTSGGHFEFLKNNGTVGVTNNFKIGNFGIIGISAANNIKNFGCSQRINCSYTYESESFDINSNYQDVYNYPDKIFSSLNYQIFS</sequence>
<gene>
    <name evidence="1" type="primary">fimD</name>
    <name evidence="1" type="ORF">APHACPA_1176</name>
</gene>
<name>A0A0F3N255_RICAM</name>
<dbReference type="AlphaFoldDB" id="A0A0F3N255"/>
<dbReference type="EMBL" id="LANR01000001">
    <property type="protein sequence ID" value="KJV62155.1"/>
    <property type="molecule type" value="Genomic_DNA"/>
</dbReference>
<keyword evidence="2" id="KW-1185">Reference proteome</keyword>
<evidence type="ECO:0000313" key="2">
    <source>
        <dbReference type="Proteomes" id="UP000033556"/>
    </source>
</evidence>
<protein>
    <submittedName>
        <fullName evidence="1">P pilus assembly, fimbrial Usher domain protein</fullName>
    </submittedName>
</protein>
<dbReference type="PATRIC" id="fig|1359164.3.peg.1161"/>
<reference evidence="1 2" key="1">
    <citation type="submission" date="2015-01" db="EMBL/GenBank/DDBJ databases">
        <title>Genome Sequencing of Rickettsiales.</title>
        <authorList>
            <person name="Daugherty S.C."/>
            <person name="Su Q."/>
            <person name="Abolude K."/>
            <person name="Beier-Sexton M."/>
            <person name="Carlyon J.A."/>
            <person name="Carter R."/>
            <person name="Day N.P."/>
            <person name="Dumler S.J."/>
            <person name="Dyachenko V."/>
            <person name="Godinez A."/>
            <person name="Kurtti T.J."/>
            <person name="Lichay M."/>
            <person name="Mullins K.E."/>
            <person name="Ott S."/>
            <person name="Pappas-Brown V."/>
            <person name="Paris D.H."/>
            <person name="Patel P."/>
            <person name="Richards A.L."/>
            <person name="Sadzewicz L."/>
            <person name="Sears K."/>
            <person name="Seidman D."/>
            <person name="Sengamalay N."/>
            <person name="Stenos J."/>
            <person name="Tallon L.J."/>
            <person name="Vincent G."/>
            <person name="Fraser C.M."/>
            <person name="Munderloh U."/>
            <person name="Dunning-Hotopp J.C."/>
        </authorList>
    </citation>
    <scope>NUCLEOTIDE SEQUENCE [LARGE SCALE GENOMIC DNA]</scope>
    <source>
        <strain evidence="1 2">Ac/Pa</strain>
    </source>
</reference>
<organism evidence="1 2">
    <name type="scientific">Rickettsia amblyommatis str. Ac/Pa</name>
    <dbReference type="NCBI Taxonomy" id="1359164"/>
    <lineage>
        <taxon>Bacteria</taxon>
        <taxon>Pseudomonadati</taxon>
        <taxon>Pseudomonadota</taxon>
        <taxon>Alphaproteobacteria</taxon>
        <taxon>Rickettsiales</taxon>
        <taxon>Rickettsiaceae</taxon>
        <taxon>Rickettsieae</taxon>
        <taxon>Rickettsia</taxon>
        <taxon>spotted fever group</taxon>
    </lineage>
</organism>
<accession>A0A0F3N255</accession>
<dbReference type="Proteomes" id="UP000033556">
    <property type="component" value="Unassembled WGS sequence"/>
</dbReference>